<reference evidence="1 2" key="1">
    <citation type="submission" date="2020-02" db="EMBL/GenBank/DDBJ databases">
        <title>Draft genome sequence of Haematococcus lacustris strain NIES-144.</title>
        <authorList>
            <person name="Morimoto D."/>
            <person name="Nakagawa S."/>
            <person name="Yoshida T."/>
            <person name="Sawayama S."/>
        </authorList>
    </citation>
    <scope>NUCLEOTIDE SEQUENCE [LARGE SCALE GENOMIC DNA]</scope>
    <source>
        <strain evidence="1 2">NIES-144</strain>
    </source>
</reference>
<proteinExistence type="predicted"/>
<dbReference type="Proteomes" id="UP000485058">
    <property type="component" value="Unassembled WGS sequence"/>
</dbReference>
<dbReference type="AlphaFoldDB" id="A0A6A0A7Y8"/>
<accession>A0A6A0A7Y8</accession>
<organism evidence="1 2">
    <name type="scientific">Haematococcus lacustris</name>
    <name type="common">Green alga</name>
    <name type="synonym">Haematococcus pluvialis</name>
    <dbReference type="NCBI Taxonomy" id="44745"/>
    <lineage>
        <taxon>Eukaryota</taxon>
        <taxon>Viridiplantae</taxon>
        <taxon>Chlorophyta</taxon>
        <taxon>core chlorophytes</taxon>
        <taxon>Chlorophyceae</taxon>
        <taxon>CS clade</taxon>
        <taxon>Chlamydomonadales</taxon>
        <taxon>Haematococcaceae</taxon>
        <taxon>Haematococcus</taxon>
    </lineage>
</organism>
<protein>
    <submittedName>
        <fullName evidence="1">Uncharacterized protein</fullName>
    </submittedName>
</protein>
<evidence type="ECO:0000313" key="1">
    <source>
        <dbReference type="EMBL" id="GFH28789.1"/>
    </source>
</evidence>
<name>A0A6A0A7Y8_HAELA</name>
<evidence type="ECO:0000313" key="2">
    <source>
        <dbReference type="Proteomes" id="UP000485058"/>
    </source>
</evidence>
<keyword evidence="2" id="KW-1185">Reference proteome</keyword>
<comment type="caution">
    <text evidence="1">The sequence shown here is derived from an EMBL/GenBank/DDBJ whole genome shotgun (WGS) entry which is preliminary data.</text>
</comment>
<dbReference type="EMBL" id="BLLF01004038">
    <property type="protein sequence ID" value="GFH28789.1"/>
    <property type="molecule type" value="Genomic_DNA"/>
</dbReference>
<gene>
    <name evidence="1" type="ORF">HaLaN_27336</name>
</gene>
<sequence>METYGGPVLAAREEDAEVEAQRVSVEPLTALRLYQVMQATPDAQARQLAFMLLQRLAGQDATLFRERDEVEEAATAACKSVSSRRER</sequence>